<gene>
    <name evidence="2" type="ORF">GCK32_022601</name>
</gene>
<dbReference type="AlphaFoldDB" id="A0AAN8EWN9"/>
<evidence type="ECO:0000313" key="2">
    <source>
        <dbReference type="EMBL" id="KAK5965930.1"/>
    </source>
</evidence>
<keyword evidence="1" id="KW-0472">Membrane</keyword>
<dbReference type="Proteomes" id="UP001331761">
    <property type="component" value="Unassembled WGS sequence"/>
</dbReference>
<evidence type="ECO:0000256" key="1">
    <source>
        <dbReference type="SAM" id="Phobius"/>
    </source>
</evidence>
<comment type="caution">
    <text evidence="2">The sequence shown here is derived from an EMBL/GenBank/DDBJ whole genome shotgun (WGS) entry which is preliminary data.</text>
</comment>
<keyword evidence="3" id="KW-1185">Reference proteome</keyword>
<keyword evidence="1" id="KW-0812">Transmembrane</keyword>
<protein>
    <submittedName>
        <fullName evidence="2">Uncharacterized protein</fullName>
    </submittedName>
</protein>
<name>A0AAN8EWN9_TRICO</name>
<reference evidence="2 3" key="1">
    <citation type="submission" date="2019-10" db="EMBL/GenBank/DDBJ databases">
        <title>Assembly and Annotation for the nematode Trichostrongylus colubriformis.</title>
        <authorList>
            <person name="Martin J."/>
        </authorList>
    </citation>
    <scope>NUCLEOTIDE SEQUENCE [LARGE SCALE GENOMIC DNA]</scope>
    <source>
        <strain evidence="2">G859</strain>
        <tissue evidence="2">Whole worm</tissue>
    </source>
</reference>
<sequence length="75" mass="8561">INLCADVLHRSTQRAQLPRTLSSNTFFLLCCSASLFLTYCLYFTHSMCNPSISYRKFPTTVSSKAHRELAREVGR</sequence>
<keyword evidence="1" id="KW-1133">Transmembrane helix</keyword>
<proteinExistence type="predicted"/>
<feature type="non-terminal residue" evidence="2">
    <location>
        <position position="1"/>
    </location>
</feature>
<accession>A0AAN8EWN9</accession>
<dbReference type="EMBL" id="WIXE01024079">
    <property type="protein sequence ID" value="KAK5965930.1"/>
    <property type="molecule type" value="Genomic_DNA"/>
</dbReference>
<organism evidence="2 3">
    <name type="scientific">Trichostrongylus colubriformis</name>
    <name type="common">Black scour worm</name>
    <dbReference type="NCBI Taxonomy" id="6319"/>
    <lineage>
        <taxon>Eukaryota</taxon>
        <taxon>Metazoa</taxon>
        <taxon>Ecdysozoa</taxon>
        <taxon>Nematoda</taxon>
        <taxon>Chromadorea</taxon>
        <taxon>Rhabditida</taxon>
        <taxon>Rhabditina</taxon>
        <taxon>Rhabditomorpha</taxon>
        <taxon>Strongyloidea</taxon>
        <taxon>Trichostrongylidae</taxon>
        <taxon>Trichostrongylus</taxon>
    </lineage>
</organism>
<evidence type="ECO:0000313" key="3">
    <source>
        <dbReference type="Proteomes" id="UP001331761"/>
    </source>
</evidence>
<feature type="transmembrane region" description="Helical" evidence="1">
    <location>
        <begin position="26"/>
        <end position="45"/>
    </location>
</feature>